<comment type="caution">
    <text evidence="2">The sequence shown here is derived from an EMBL/GenBank/DDBJ whole genome shotgun (WGS) entry which is preliminary data.</text>
</comment>
<keyword evidence="1" id="KW-0812">Transmembrane</keyword>
<dbReference type="PANTHER" id="PTHR33987:SF1">
    <property type="entry name" value="CALCINEURIN-LIKE METALLO-PHOSPHOESTERASE SUPERFAMILY PROTEIN"/>
    <property type="match status" value="1"/>
</dbReference>
<organism evidence="2 3">
    <name type="scientific">Leptomonas seymouri</name>
    <dbReference type="NCBI Taxonomy" id="5684"/>
    <lineage>
        <taxon>Eukaryota</taxon>
        <taxon>Discoba</taxon>
        <taxon>Euglenozoa</taxon>
        <taxon>Kinetoplastea</taxon>
        <taxon>Metakinetoplastina</taxon>
        <taxon>Trypanosomatida</taxon>
        <taxon>Trypanosomatidae</taxon>
        <taxon>Leishmaniinae</taxon>
        <taxon>Leptomonas</taxon>
    </lineage>
</organism>
<sequence length="645" mass="71343">MRCPTRFPCEAHRRTVVRPWWNHHFIFLICACLVLLLTSTADAAVLPSAASKVLKQPTHVLTHVTFASCNRQHDDQSYWMNSIAPTVAKERKSATAHTDLLLWLGNAVYTDVDESGVAMSRARAPDGIDREYKALTGNRHYRQFVEEVVESGGGRVVGIWDDRDLGMRFANSNYTQSVAVRRLYLTHFWKGYPLSVKDNTGEGAHGALYSFTTVPAPANSPLANFFLNSVCTITLDVRTQRSALPNLVHALLRGTTEDGLRMYGTRGKHLDRQIHELRAERAKVMEADLLGEAQWAWLEKTIRTYLAAGKPSPGDEAGRAHCAVTLIASPWQILLNDNKPFEGWDLYPSSRSKLLLLLKKHAVARVILLSGHAEIGELGVVRRAAKADITLEGPAATLVNSFPLTPMTKSAAKLSPPLPSYLVELTTGGLTHTAFEAPVVGRLASWLTTPRTAEDKMENGFVKRHVFLTRTTTAERNFGTLQIIGDAGATAEAAKEAPAATTQSAVLQRTRVILTLHRVKDGSPLVTFDKALEELPSYAVQPLLDEYNEKEEMETTAMDLHDVTHLPVFTTFNVPGDIPWLKRRLAERQCAEVPCANGQLFMLLKVMGTLTLAFVVMLLFIAAVYYYQLRNPGGPAGEVTKLKMD</sequence>
<evidence type="ECO:0000313" key="2">
    <source>
        <dbReference type="EMBL" id="KPI89045.1"/>
    </source>
</evidence>
<keyword evidence="1" id="KW-0472">Membrane</keyword>
<dbReference type="Gene3D" id="3.60.21.70">
    <property type="entry name" value="PhoD-like phosphatase"/>
    <property type="match status" value="1"/>
</dbReference>
<evidence type="ECO:0000313" key="3">
    <source>
        <dbReference type="Proteomes" id="UP000038009"/>
    </source>
</evidence>
<gene>
    <name evidence="2" type="ORF">ABL78_1858</name>
</gene>
<dbReference type="VEuPathDB" id="TriTrypDB:Lsey_0033_0230"/>
<dbReference type="PANTHER" id="PTHR33987">
    <property type="entry name" value="CALCINEURIN-LIKE METALLO-PHOSPHOESTERASE SUPERFAMILY PROTEIN"/>
    <property type="match status" value="1"/>
</dbReference>
<dbReference type="AlphaFoldDB" id="A0A0N1I1M6"/>
<proteinExistence type="predicted"/>
<keyword evidence="1" id="KW-1133">Transmembrane helix</keyword>
<accession>A0A0N1I1M6</accession>
<protein>
    <submittedName>
        <fullName evidence="2">Uncharacterized protein</fullName>
    </submittedName>
</protein>
<feature type="transmembrane region" description="Helical" evidence="1">
    <location>
        <begin position="600"/>
        <end position="627"/>
    </location>
</feature>
<dbReference type="EMBL" id="LJSK01000033">
    <property type="protein sequence ID" value="KPI89045.1"/>
    <property type="molecule type" value="Genomic_DNA"/>
</dbReference>
<dbReference type="Proteomes" id="UP000038009">
    <property type="component" value="Unassembled WGS sequence"/>
</dbReference>
<evidence type="ECO:0000256" key="1">
    <source>
        <dbReference type="SAM" id="Phobius"/>
    </source>
</evidence>
<dbReference type="OrthoDB" id="10266805at2759"/>
<keyword evidence="3" id="KW-1185">Reference proteome</keyword>
<dbReference type="PROSITE" id="PS51257">
    <property type="entry name" value="PROKAR_LIPOPROTEIN"/>
    <property type="match status" value="1"/>
</dbReference>
<reference evidence="2 3" key="1">
    <citation type="journal article" date="2015" name="PLoS Pathog.">
        <title>Leptomonas seymouri: Adaptations to the Dixenous Life Cycle Analyzed by Genome Sequencing, Transcriptome Profiling and Co-infection with Leishmania donovani.</title>
        <authorList>
            <person name="Kraeva N."/>
            <person name="Butenko A."/>
            <person name="Hlavacova J."/>
            <person name="Kostygov A."/>
            <person name="Myskova J."/>
            <person name="Grybchuk D."/>
            <person name="Lestinova T."/>
            <person name="Votypka J."/>
            <person name="Volf P."/>
            <person name="Opperdoes F."/>
            <person name="Flegontov P."/>
            <person name="Lukes J."/>
            <person name="Yurchenko V."/>
        </authorList>
    </citation>
    <scope>NUCLEOTIDE SEQUENCE [LARGE SCALE GENOMIC DNA]</scope>
    <source>
        <strain evidence="2 3">ATCC 30220</strain>
    </source>
</reference>
<dbReference type="InterPro" id="IPR038607">
    <property type="entry name" value="PhoD-like_sf"/>
</dbReference>
<name>A0A0N1I1M6_LEPSE</name>
<dbReference type="OMA" id="HVTFASC"/>